<feature type="region of interest" description="Disordered" evidence="1">
    <location>
        <begin position="398"/>
        <end position="417"/>
    </location>
</feature>
<organism evidence="3 4">
    <name type="scientific">Kwoniella heveanensis BCC8398</name>
    <dbReference type="NCBI Taxonomy" id="1296120"/>
    <lineage>
        <taxon>Eukaryota</taxon>
        <taxon>Fungi</taxon>
        <taxon>Dikarya</taxon>
        <taxon>Basidiomycota</taxon>
        <taxon>Agaricomycotina</taxon>
        <taxon>Tremellomycetes</taxon>
        <taxon>Tremellales</taxon>
        <taxon>Cryptococcaceae</taxon>
        <taxon>Kwoniella</taxon>
    </lineage>
</organism>
<reference evidence="4" key="2">
    <citation type="submission" date="2013-12" db="EMBL/GenBank/DDBJ databases">
        <title>Evolution of pathogenesis and genome organization in the Tremellales.</title>
        <authorList>
            <person name="Cuomo C."/>
            <person name="Litvintseva A."/>
            <person name="Heitman J."/>
            <person name="Chen Y."/>
            <person name="Sun S."/>
            <person name="Springer D."/>
            <person name="Dromer F."/>
            <person name="Young S."/>
            <person name="Zeng Q."/>
            <person name="Chapman S."/>
            <person name="Gujja S."/>
            <person name="Saif S."/>
            <person name="Birren B."/>
        </authorList>
    </citation>
    <scope>NUCLEOTIDE SEQUENCE [LARGE SCALE GENOMIC DNA]</scope>
    <source>
        <strain evidence="4">BCC8398</strain>
    </source>
</reference>
<protein>
    <recommendedName>
        <fullName evidence="2">SET domain-containing protein</fullName>
    </recommendedName>
</protein>
<feature type="compositionally biased region" description="Acidic residues" evidence="1">
    <location>
        <begin position="398"/>
        <end position="408"/>
    </location>
</feature>
<name>A0A1B9H064_9TREE</name>
<dbReference type="STRING" id="1296120.A0A1B9H064"/>
<dbReference type="CDD" id="cd10527">
    <property type="entry name" value="SET_LSMT"/>
    <property type="match status" value="1"/>
</dbReference>
<keyword evidence="4" id="KW-1185">Reference proteome</keyword>
<feature type="compositionally biased region" description="Polar residues" evidence="1">
    <location>
        <begin position="540"/>
        <end position="551"/>
    </location>
</feature>
<dbReference type="InterPro" id="IPR001214">
    <property type="entry name" value="SET_dom"/>
</dbReference>
<reference evidence="3 4" key="1">
    <citation type="submission" date="2013-07" db="EMBL/GenBank/DDBJ databases">
        <title>The Genome Sequence of Cryptococcus heveanensis BCC8398.</title>
        <authorList>
            <consortium name="The Broad Institute Genome Sequencing Platform"/>
            <person name="Cuomo C."/>
            <person name="Litvintseva A."/>
            <person name="Chen Y."/>
            <person name="Heitman J."/>
            <person name="Sun S."/>
            <person name="Springer D."/>
            <person name="Dromer F."/>
            <person name="Young S.K."/>
            <person name="Zeng Q."/>
            <person name="Gargeya S."/>
            <person name="Fitzgerald M."/>
            <person name="Abouelleil A."/>
            <person name="Alvarado L."/>
            <person name="Berlin A.M."/>
            <person name="Chapman S.B."/>
            <person name="Dewar J."/>
            <person name="Goldberg J."/>
            <person name="Griggs A."/>
            <person name="Gujja S."/>
            <person name="Hansen M."/>
            <person name="Howarth C."/>
            <person name="Imamovic A."/>
            <person name="Larimer J."/>
            <person name="McCowan C."/>
            <person name="Murphy C."/>
            <person name="Pearson M."/>
            <person name="Priest M."/>
            <person name="Roberts A."/>
            <person name="Saif S."/>
            <person name="Shea T."/>
            <person name="Sykes S."/>
            <person name="Wortman J."/>
            <person name="Nusbaum C."/>
            <person name="Birren B."/>
        </authorList>
    </citation>
    <scope>NUCLEOTIDE SEQUENCE [LARGE SCALE GENOMIC DNA]</scope>
    <source>
        <strain evidence="3 4">BCC8398</strain>
    </source>
</reference>
<evidence type="ECO:0000256" key="1">
    <source>
        <dbReference type="SAM" id="MobiDB-lite"/>
    </source>
</evidence>
<gene>
    <name evidence="3" type="ORF">I316_01903</name>
</gene>
<dbReference type="Proteomes" id="UP000092666">
    <property type="component" value="Unassembled WGS sequence"/>
</dbReference>
<feature type="region of interest" description="Disordered" evidence="1">
    <location>
        <begin position="518"/>
        <end position="551"/>
    </location>
</feature>
<evidence type="ECO:0000259" key="2">
    <source>
        <dbReference type="PROSITE" id="PS50280"/>
    </source>
</evidence>
<evidence type="ECO:0000313" key="3">
    <source>
        <dbReference type="EMBL" id="OCF36650.1"/>
    </source>
</evidence>
<dbReference type="PANTHER" id="PTHR13271">
    <property type="entry name" value="UNCHARACTERIZED PUTATIVE METHYLTRANSFERASE"/>
    <property type="match status" value="1"/>
</dbReference>
<dbReference type="Gene3D" id="3.90.1410.10">
    <property type="entry name" value="set domain protein methyltransferase, domain 1"/>
    <property type="match status" value="1"/>
</dbReference>
<dbReference type="SUPFAM" id="SSF82199">
    <property type="entry name" value="SET domain"/>
    <property type="match status" value="1"/>
</dbReference>
<proteinExistence type="predicted"/>
<dbReference type="GO" id="GO:0016279">
    <property type="term" value="F:protein-lysine N-methyltransferase activity"/>
    <property type="evidence" value="ECO:0007669"/>
    <property type="project" value="TreeGrafter"/>
</dbReference>
<dbReference type="AlphaFoldDB" id="A0A1B9H064"/>
<feature type="region of interest" description="Disordered" evidence="1">
    <location>
        <begin position="451"/>
        <end position="489"/>
    </location>
</feature>
<dbReference type="OrthoDB" id="441812at2759"/>
<evidence type="ECO:0000313" key="4">
    <source>
        <dbReference type="Proteomes" id="UP000092666"/>
    </source>
</evidence>
<dbReference type="InterPro" id="IPR050600">
    <property type="entry name" value="SETD3_SETD6_MTase"/>
</dbReference>
<feature type="compositionally biased region" description="Basic and acidic residues" evidence="1">
    <location>
        <begin position="529"/>
        <end position="539"/>
    </location>
</feature>
<sequence length="624" mass="70026">MTEARTSQHYTFGHGLLEGHPPPSREVLTVWLDQRHIKRDERLEIASMEDGSGWRMVAKDDMDLGELICAIPKTSLLSHKTSSLPPLPDLPPEVLDSRSLNCYTILHLSLCLLHEFRLGTDSPFYGYLQALPREVIGLPLFWNMEEIGGQDGKLGRRWLKGTEVERELERRSQQSLSFGDLKAFYAATSPHLPPTPAHPAPSPFLAYLHCFALISSRAFMTDIYHLIALCPFADILNHSSSSTSHTSMMADDFVCHICGSLAPCQHDITDANGVPYRLAHLGEREIERIGREEDSVDMRVERPVVKGEEVWNCYGEGLGDAKLLVEWGFISGDFAGEGLTWNMEDLGLDRVGAMLGDDTSGKEDEDEEAKLERCWFVVESVGTTYERNLDRRKVIVNNDEEDDEDEEERLLCPPSEQDGRLLNLDQSGRLSTNIFGFLWLDQSLALPCSNSNADSNAERQAASLGKKGRSRSESDKDADDIAAQQTSRTEFGLDELEQELSSIVRSIEALEHAWSVLDGPESSNSGSGHRVDLASEHSTDATAGQERSTSSVVLDDRTKKVVERIKVILRSRLEGLHRSELSDEELFELKDNLKPTERYQDMAMTISINERVLLRSALERWEQL</sequence>
<dbReference type="PROSITE" id="PS50280">
    <property type="entry name" value="SET"/>
    <property type="match status" value="1"/>
</dbReference>
<feature type="domain" description="SET" evidence="2">
    <location>
        <begin position="41"/>
        <end position="315"/>
    </location>
</feature>
<dbReference type="GO" id="GO:0005634">
    <property type="term" value="C:nucleus"/>
    <property type="evidence" value="ECO:0007669"/>
    <property type="project" value="TreeGrafter"/>
</dbReference>
<dbReference type="EMBL" id="KI669495">
    <property type="protein sequence ID" value="OCF36650.1"/>
    <property type="molecule type" value="Genomic_DNA"/>
</dbReference>
<dbReference type="PANTHER" id="PTHR13271:SF34">
    <property type="entry name" value="N-LYSINE METHYLTRANSFERASE SETD6"/>
    <property type="match status" value="1"/>
</dbReference>
<accession>A0A1B9H064</accession>
<dbReference type="InterPro" id="IPR046341">
    <property type="entry name" value="SET_dom_sf"/>
</dbReference>